<dbReference type="PANTHER" id="PTHR42915:SF1">
    <property type="entry name" value="PEPTIDOGLYCAN BETA-N-ACETYLMURAMIDASE NAMZ"/>
    <property type="match status" value="1"/>
</dbReference>
<sequence>MLLNVFKNTVLLFVLVMISCGNVTKSKSESLTLLDKESPKQTETEKNITVGANQTVLYLPILQDKRVGIVANQTSVIFKGETNTHLVDSLLALNVDIKTVFAPEHGFRGTADAGEVIKDGIDIKTNLPIVSLYGKNKKPSVEQLKNLDLVVFDIQDVGARFYTYISSLHYVMEACAEQNIPVLILDRPNPNGHYFDGPILETAHKSFVGDASYSNCTWHDDWRICKND</sequence>
<dbReference type="Pfam" id="PF07075">
    <property type="entry name" value="NamZ_N"/>
    <property type="match status" value="1"/>
</dbReference>
<evidence type="ECO:0000313" key="2">
    <source>
        <dbReference type="EMBL" id="GAL80970.1"/>
    </source>
</evidence>
<dbReference type="InterPro" id="IPR008302">
    <property type="entry name" value="NamZ"/>
</dbReference>
<gene>
    <name evidence="2" type="ORF">JCM19274_2144</name>
</gene>
<name>A0A090WV33_9FLAO</name>
<dbReference type="EMBL" id="BBNU01000013">
    <property type="protein sequence ID" value="GAL80970.1"/>
    <property type="molecule type" value="Genomic_DNA"/>
</dbReference>
<feature type="domain" description="Peptidoglycan beta-N-acetylmuramidase NamZ N-terminal" evidence="1">
    <location>
        <begin position="67"/>
        <end position="211"/>
    </location>
</feature>
<accession>A0A090WV33</accession>
<organism evidence="2 3">
    <name type="scientific">Algibacter lectus</name>
    <dbReference type="NCBI Taxonomy" id="221126"/>
    <lineage>
        <taxon>Bacteria</taxon>
        <taxon>Pseudomonadati</taxon>
        <taxon>Bacteroidota</taxon>
        <taxon>Flavobacteriia</taxon>
        <taxon>Flavobacteriales</taxon>
        <taxon>Flavobacteriaceae</taxon>
        <taxon>Algibacter</taxon>
    </lineage>
</organism>
<dbReference type="Gene3D" id="3.40.50.12170">
    <property type="entry name" value="Uncharacterised protein PF07075, DUF1343"/>
    <property type="match status" value="1"/>
</dbReference>
<dbReference type="STRING" id="221126.SAMN04489722_11374"/>
<proteinExistence type="predicted"/>
<protein>
    <submittedName>
        <fullName evidence="2">Alternate gene name: yzbB</fullName>
    </submittedName>
</protein>
<dbReference type="PROSITE" id="PS51257">
    <property type="entry name" value="PROKAR_LIPOPROTEIN"/>
    <property type="match status" value="1"/>
</dbReference>
<dbReference type="PANTHER" id="PTHR42915">
    <property type="entry name" value="HYPOTHETICAL 460 KDA PROTEIN IN FEUA-SIGW INTERGENIC REGION [PRECURSOR]"/>
    <property type="match status" value="1"/>
</dbReference>
<dbReference type="Proteomes" id="UP000029643">
    <property type="component" value="Unassembled WGS sequence"/>
</dbReference>
<reference evidence="2 3" key="1">
    <citation type="journal article" date="2014" name="Genome Announc.">
        <title>Draft Genome Sequences of Marine Flavobacterium Algibacter lectus Strains SS8 and NR4.</title>
        <authorList>
            <person name="Takatani N."/>
            <person name="Nakanishi M."/>
            <person name="Meirelles P."/>
            <person name="Mino S."/>
            <person name="Suda W."/>
            <person name="Oshima K."/>
            <person name="Hattori M."/>
            <person name="Ohkuma M."/>
            <person name="Hosokawa M."/>
            <person name="Miyashita K."/>
            <person name="Thompson F.L."/>
            <person name="Niwa A."/>
            <person name="Sawabe T."/>
            <person name="Sawabe T."/>
        </authorList>
    </citation>
    <scope>NUCLEOTIDE SEQUENCE [LARGE SCALE GENOMIC DNA]</scope>
    <source>
        <strain evidence="3">JCM19274</strain>
    </source>
</reference>
<evidence type="ECO:0000313" key="3">
    <source>
        <dbReference type="Proteomes" id="UP000029643"/>
    </source>
</evidence>
<dbReference type="InterPro" id="IPR048502">
    <property type="entry name" value="NamZ_N"/>
</dbReference>
<evidence type="ECO:0000259" key="1">
    <source>
        <dbReference type="Pfam" id="PF07075"/>
    </source>
</evidence>
<comment type="caution">
    <text evidence="2">The sequence shown here is derived from an EMBL/GenBank/DDBJ whole genome shotgun (WGS) entry which is preliminary data.</text>
</comment>
<dbReference type="AlphaFoldDB" id="A0A090WV33"/>
<dbReference type="GO" id="GO:0033922">
    <property type="term" value="F:peptidoglycan beta-N-acetylmuramidase activity"/>
    <property type="evidence" value="ECO:0007669"/>
    <property type="project" value="InterPro"/>
</dbReference>